<feature type="transmembrane region" description="Helical" evidence="18">
    <location>
        <begin position="98"/>
        <end position="114"/>
    </location>
</feature>
<feature type="transmembrane region" description="Helical" evidence="18">
    <location>
        <begin position="646"/>
        <end position="666"/>
    </location>
</feature>
<evidence type="ECO:0000256" key="15">
    <source>
        <dbReference type="ARBA" id="ARBA00023136"/>
    </source>
</evidence>
<dbReference type="InterPro" id="IPR006534">
    <property type="entry name" value="P-type_ATPase_IIIA"/>
</dbReference>
<dbReference type="Gene3D" id="1.20.1110.10">
    <property type="entry name" value="Calcium-transporting ATPase, transmembrane domain"/>
    <property type="match status" value="1"/>
</dbReference>
<evidence type="ECO:0000256" key="10">
    <source>
        <dbReference type="ARBA" id="ARBA00022840"/>
    </source>
</evidence>
<dbReference type="NCBIfam" id="TIGR01647">
    <property type="entry name" value="ATPase-IIIA_H"/>
    <property type="match status" value="1"/>
</dbReference>
<protein>
    <recommendedName>
        <fullName evidence="17 18">Plasma membrane ATPase</fullName>
        <ecNumber evidence="3 18">7.1.2.1</ecNumber>
    </recommendedName>
</protein>
<feature type="transmembrane region" description="Helical" evidence="18">
    <location>
        <begin position="241"/>
        <end position="267"/>
    </location>
</feature>
<dbReference type="InterPro" id="IPR023214">
    <property type="entry name" value="HAD_sf"/>
</dbReference>
<feature type="transmembrane region" description="Helical" evidence="18">
    <location>
        <begin position="711"/>
        <end position="732"/>
    </location>
</feature>
<dbReference type="SFLD" id="SFLDF00027">
    <property type="entry name" value="p-type_atpase"/>
    <property type="match status" value="1"/>
</dbReference>
<dbReference type="PANTHER" id="PTHR42861">
    <property type="entry name" value="CALCIUM-TRANSPORTING ATPASE"/>
    <property type="match status" value="1"/>
</dbReference>
<evidence type="ECO:0000256" key="1">
    <source>
        <dbReference type="ARBA" id="ARBA00004141"/>
    </source>
</evidence>
<keyword evidence="12 18" id="KW-1278">Translocase</keyword>
<keyword evidence="7" id="KW-0479">Metal-binding</keyword>
<dbReference type="SUPFAM" id="SSF81653">
    <property type="entry name" value="Calcium ATPase, transduction domain A"/>
    <property type="match status" value="1"/>
</dbReference>
<dbReference type="SUPFAM" id="SSF81665">
    <property type="entry name" value="Calcium ATPase, transmembrane domain M"/>
    <property type="match status" value="1"/>
</dbReference>
<keyword evidence="13 18" id="KW-1133">Transmembrane helix</keyword>
<dbReference type="GO" id="GO:0016887">
    <property type="term" value="F:ATP hydrolysis activity"/>
    <property type="evidence" value="ECO:0007669"/>
    <property type="project" value="InterPro"/>
</dbReference>
<dbReference type="InterPro" id="IPR008250">
    <property type="entry name" value="ATPase_P-typ_transduc_dom_A_sf"/>
</dbReference>
<keyword evidence="8 18" id="KW-0547">Nucleotide-binding</keyword>
<evidence type="ECO:0000256" key="7">
    <source>
        <dbReference type="ARBA" id="ARBA00022723"/>
    </source>
</evidence>
<dbReference type="InterPro" id="IPR023299">
    <property type="entry name" value="ATPase_P-typ_cyto_dom_N"/>
</dbReference>
<dbReference type="InterPro" id="IPR023298">
    <property type="entry name" value="ATPase_P-typ_TM_dom_sf"/>
</dbReference>
<dbReference type="FunFam" id="3.40.1110.10:FF:000004">
    <property type="entry name" value="Plasma membrane ATPase"/>
    <property type="match status" value="1"/>
</dbReference>
<evidence type="ECO:0000256" key="12">
    <source>
        <dbReference type="ARBA" id="ARBA00022967"/>
    </source>
</evidence>
<dbReference type="FunFam" id="2.70.150.10:FF:000004">
    <property type="entry name" value="Plasma membrane ATPase"/>
    <property type="match status" value="1"/>
</dbReference>
<comment type="catalytic activity">
    <reaction evidence="16 18">
        <text>ATP + H2O + H(+)(in) = ADP + phosphate + 2 H(+)(out)</text>
        <dbReference type="Rhea" id="RHEA:20852"/>
        <dbReference type="ChEBI" id="CHEBI:15377"/>
        <dbReference type="ChEBI" id="CHEBI:15378"/>
        <dbReference type="ChEBI" id="CHEBI:30616"/>
        <dbReference type="ChEBI" id="CHEBI:43474"/>
        <dbReference type="ChEBI" id="CHEBI:456216"/>
        <dbReference type="EC" id="7.1.2.1"/>
    </reaction>
</comment>
<keyword evidence="14 18" id="KW-0406">Ion transport</keyword>
<dbReference type="InterPro" id="IPR018303">
    <property type="entry name" value="ATPase_P-typ_P_site"/>
</dbReference>
<dbReference type="Gene3D" id="2.70.150.10">
    <property type="entry name" value="Calcium-transporting ATPase, cytoplasmic transduction domain A"/>
    <property type="match status" value="1"/>
</dbReference>
<dbReference type="GO" id="GO:0005524">
    <property type="term" value="F:ATP binding"/>
    <property type="evidence" value="ECO:0007669"/>
    <property type="project" value="UniProtKB-UniRule"/>
</dbReference>
<feature type="transmembrane region" description="Helical" evidence="18">
    <location>
        <begin position="754"/>
        <end position="773"/>
    </location>
</feature>
<dbReference type="FunFam" id="1.20.1110.10:FF:000045">
    <property type="entry name" value="ATPase 4 plasma membrane-type"/>
    <property type="match status" value="1"/>
</dbReference>
<evidence type="ECO:0000313" key="20">
    <source>
        <dbReference type="EMBL" id="BAK05828.1"/>
    </source>
</evidence>
<dbReference type="InterPro" id="IPR059000">
    <property type="entry name" value="ATPase_P-type_domA"/>
</dbReference>
<evidence type="ECO:0000256" key="11">
    <source>
        <dbReference type="ARBA" id="ARBA00022842"/>
    </source>
</evidence>
<dbReference type="Gene3D" id="6.10.140.890">
    <property type="match status" value="1"/>
</dbReference>
<dbReference type="Gene3D" id="3.40.1110.10">
    <property type="entry name" value="Calcium-transporting ATPase, cytoplasmic domain N"/>
    <property type="match status" value="1"/>
</dbReference>
<feature type="transmembrane region" description="Helical" evidence="18">
    <location>
        <begin position="818"/>
        <end position="842"/>
    </location>
</feature>
<dbReference type="CDD" id="cd02076">
    <property type="entry name" value="P-type_ATPase_H"/>
    <property type="match status" value="1"/>
</dbReference>
<feature type="transmembrane region" description="Helical" evidence="18">
    <location>
        <begin position="785"/>
        <end position="806"/>
    </location>
</feature>
<evidence type="ECO:0000256" key="2">
    <source>
        <dbReference type="ARBA" id="ARBA00008804"/>
    </source>
</evidence>
<dbReference type="Pfam" id="PF00702">
    <property type="entry name" value="Hydrolase"/>
    <property type="match status" value="1"/>
</dbReference>
<evidence type="ECO:0000256" key="3">
    <source>
        <dbReference type="ARBA" id="ARBA00012476"/>
    </source>
</evidence>
<organism evidence="20">
    <name type="scientific">Hordeum vulgare subsp. vulgare</name>
    <name type="common">Domesticated barley</name>
    <dbReference type="NCBI Taxonomy" id="112509"/>
    <lineage>
        <taxon>Eukaryota</taxon>
        <taxon>Viridiplantae</taxon>
        <taxon>Streptophyta</taxon>
        <taxon>Embryophyta</taxon>
        <taxon>Tracheophyta</taxon>
        <taxon>Spermatophyta</taxon>
        <taxon>Magnoliopsida</taxon>
        <taxon>Liliopsida</taxon>
        <taxon>Poales</taxon>
        <taxon>Poaceae</taxon>
        <taxon>BOP clade</taxon>
        <taxon>Pooideae</taxon>
        <taxon>Triticodae</taxon>
        <taxon>Triticeae</taxon>
        <taxon>Hordeinae</taxon>
        <taxon>Hordeum</taxon>
    </lineage>
</organism>
<keyword evidence="15 18" id="KW-0472">Membrane</keyword>
<feature type="domain" description="Cation-transporting P-type ATPase N-terminal" evidence="19">
    <location>
        <begin position="15"/>
        <end position="87"/>
    </location>
</feature>
<dbReference type="EMBL" id="AK374632">
    <property type="protein sequence ID" value="BAK05828.1"/>
    <property type="molecule type" value="mRNA"/>
</dbReference>
<dbReference type="InterPro" id="IPR036412">
    <property type="entry name" value="HAD-like_sf"/>
</dbReference>
<evidence type="ECO:0000256" key="8">
    <source>
        <dbReference type="ARBA" id="ARBA00022741"/>
    </source>
</evidence>
<evidence type="ECO:0000256" key="9">
    <source>
        <dbReference type="ARBA" id="ARBA00022781"/>
    </source>
</evidence>
<dbReference type="FunFam" id="3.40.50.1000:FF:000211">
    <property type="entry name" value="Plasma membrane ATPase"/>
    <property type="match status" value="1"/>
</dbReference>
<dbReference type="GO" id="GO:0046872">
    <property type="term" value="F:metal ion binding"/>
    <property type="evidence" value="ECO:0007669"/>
    <property type="project" value="UniProtKB-KW"/>
</dbReference>
<keyword evidence="10 18" id="KW-0067">ATP-binding</keyword>
<keyword evidence="9 18" id="KW-0375">Hydrogen ion transport</keyword>
<dbReference type="InterPro" id="IPR001757">
    <property type="entry name" value="P_typ_ATPase"/>
</dbReference>
<dbReference type="GO" id="GO:0120029">
    <property type="term" value="P:proton export across plasma membrane"/>
    <property type="evidence" value="ECO:0007669"/>
    <property type="project" value="UniProtKB-UniRule"/>
</dbReference>
<dbReference type="SFLD" id="SFLDG00002">
    <property type="entry name" value="C1.7:_P-type_atpase_like"/>
    <property type="match status" value="1"/>
</dbReference>
<evidence type="ECO:0000256" key="4">
    <source>
        <dbReference type="ARBA" id="ARBA00022448"/>
    </source>
</evidence>
<dbReference type="GO" id="GO:0008553">
    <property type="term" value="F:P-type proton-exporting transporter activity"/>
    <property type="evidence" value="ECO:0007669"/>
    <property type="project" value="UniProtKB-UniRule"/>
</dbReference>
<dbReference type="AlphaFoldDB" id="F2EEQ6"/>
<keyword evidence="4 18" id="KW-0813">Transport</keyword>
<dbReference type="InterPro" id="IPR044492">
    <property type="entry name" value="P_typ_ATPase_HD_dom"/>
</dbReference>
<comment type="subcellular location">
    <subcellularLocation>
        <location evidence="18">Cell membrane</location>
        <topology evidence="18">Multi-pass membrane protein</topology>
    </subcellularLocation>
    <subcellularLocation>
        <location evidence="1">Membrane</location>
        <topology evidence="1">Multi-pass membrane protein</topology>
    </subcellularLocation>
</comment>
<keyword evidence="5" id="KW-0597">Phosphoprotein</keyword>
<dbReference type="NCBIfam" id="TIGR01494">
    <property type="entry name" value="ATPase_P-type"/>
    <property type="match status" value="2"/>
</dbReference>
<feature type="transmembrane region" description="Helical" evidence="18">
    <location>
        <begin position="279"/>
        <end position="301"/>
    </location>
</feature>
<dbReference type="PRINTS" id="PR00119">
    <property type="entry name" value="CATATPASE"/>
</dbReference>
<dbReference type="InterPro" id="IPR004014">
    <property type="entry name" value="ATPase_P-typ_cation-transptr_N"/>
</dbReference>
<evidence type="ECO:0000256" key="18">
    <source>
        <dbReference type="RuleBase" id="RU362083"/>
    </source>
</evidence>
<dbReference type="PROSITE" id="PS00154">
    <property type="entry name" value="ATPASE_E1_E2"/>
    <property type="match status" value="1"/>
</dbReference>
<dbReference type="GO" id="GO:0005886">
    <property type="term" value="C:plasma membrane"/>
    <property type="evidence" value="ECO:0007669"/>
    <property type="project" value="UniProtKB-SubCell"/>
</dbReference>
<name>F2EEQ6_HORVV</name>
<feature type="transmembrane region" description="Helical" evidence="18">
    <location>
        <begin position="63"/>
        <end position="86"/>
    </location>
</feature>
<reference evidence="20" key="1">
    <citation type="journal article" date="2011" name="Plant Physiol.">
        <title>Comprehensive sequence analysis of 24,783 barley full-length cDNAs derived from 12 clone libraries.</title>
        <authorList>
            <person name="Matsumoto T."/>
            <person name="Tanaka T."/>
            <person name="Sakai H."/>
            <person name="Amano N."/>
            <person name="Kanamori H."/>
            <person name="Kurita K."/>
            <person name="Kikuta A."/>
            <person name="Kamiya K."/>
            <person name="Yamamoto M."/>
            <person name="Ikawa H."/>
            <person name="Fujii N."/>
            <person name="Hori K."/>
            <person name="Itoh T."/>
            <person name="Sato K."/>
        </authorList>
    </citation>
    <scope>NUCLEOTIDE SEQUENCE</scope>
    <source>
        <tissue evidence="20">Flower</tissue>
    </source>
</reference>
<dbReference type="SMART" id="SM00831">
    <property type="entry name" value="Cation_ATPase_N"/>
    <property type="match status" value="1"/>
</dbReference>
<evidence type="ECO:0000256" key="13">
    <source>
        <dbReference type="ARBA" id="ARBA00022989"/>
    </source>
</evidence>
<keyword evidence="11 18" id="KW-0460">Magnesium</keyword>
<feature type="transmembrane region" description="Helical" evidence="18">
    <location>
        <begin position="672"/>
        <end position="691"/>
    </location>
</feature>
<evidence type="ECO:0000256" key="5">
    <source>
        <dbReference type="ARBA" id="ARBA00022553"/>
    </source>
</evidence>
<proteinExistence type="evidence at transcript level"/>
<dbReference type="SUPFAM" id="SSF56784">
    <property type="entry name" value="HAD-like"/>
    <property type="match status" value="1"/>
</dbReference>
<dbReference type="Gene3D" id="3.40.50.1000">
    <property type="entry name" value="HAD superfamily/HAD-like"/>
    <property type="match status" value="1"/>
</dbReference>
<dbReference type="Pfam" id="PF00690">
    <property type="entry name" value="Cation_ATPase_N"/>
    <property type="match status" value="1"/>
</dbReference>
<sequence length="950" mass="104276">MASMTLEDVKNETVDLETIPVPEVFSHLKCSKQGLSGTEAQNRLAIFGPNKLEEKTENKLLKFLGFMWNPLSWVMEAAAIMAIVLANGGGKPPDWQDFVGIVTLLFINSTISFIEENNAGNAAAALMAGLAPKTKCLRDGKWSEMDASFLVPGDIISIKLGDIIPADARLLEGDPLKVDQAALTGESMPVNKHSGQGVFSGSTVKQGEIEAVVIATGVHTFFGKAAHLVDSTNNVGHFQQVLTAIGNFCIISIAAGMLVEVVVMYPIQHRAYRDGIDNLLVLLIGGIPIAMPTVLSVTMAIGSHRLSQQGAITKRMTAIEEMAGMDVLCSDKTGTLTLNKLTVDKTLIEVYGRGIDKDTVLLYAARASRVENQDAIDTCIVGMLADPKEARAGIQEVHFLPFNPVEKRTAITYIDGNGDWHRISKGAPEQIIELCRMPKEAEKRVHGLIDQYADRGLRSLGVSYQPVPAKNKDSPGEQWQFVGLLPLFDPPRHDSAETIRRALHLGVNVKMITGDQLAIGKETARRLGMGTNMYPSTTLLGDKSTEMSGLPIDELIEKADGFAGVFPEHKYEIVKRLQDRKHICGMTGDGVNDAPALKKADIGIAVDDATDAARSASDIVLTEPGLSVIVSAVLTSRAIFQRMKNYTIYAVSITIRIVVGFMLVALLWKFDFAPFMVLIIAILNDGTIMTISKDRVKPSPTPDSWKLKEIFATGVVLGTYMALVTVLFFYLAHDTEFFPETFGVRSIRENEKEMMAALYLQVSIISQALIFVTRSRSWSFVERPGALLVIAFFVAQLLATCIAVYANWEFCKMQGIGWGWGLSIWAFTVVTYIPLDILKFIIRYALSGRAWNNINNKTAFTNKNDYGKVEREAQWATAQRTLHGLNQGSNNSDLFADNNGYRELSEIAEQAAKRAEVARLRELHTLKGHVESVVKLKGLDIETINQSYTV</sequence>
<dbReference type="Pfam" id="PF00122">
    <property type="entry name" value="E1-E2_ATPase"/>
    <property type="match status" value="1"/>
</dbReference>
<evidence type="ECO:0000256" key="17">
    <source>
        <dbReference type="ARBA" id="ARBA00071631"/>
    </source>
</evidence>
<dbReference type="SFLD" id="SFLDS00003">
    <property type="entry name" value="Haloacid_Dehalogenase"/>
    <property type="match status" value="1"/>
</dbReference>
<accession>F2EEQ6</accession>
<dbReference type="EC" id="7.1.2.1" evidence="3 18"/>
<evidence type="ECO:0000256" key="14">
    <source>
        <dbReference type="ARBA" id="ARBA00023065"/>
    </source>
</evidence>
<comment type="similarity">
    <text evidence="2 18">Belongs to the cation transport ATPase (P-type) (TC 3.A.3) family. Type IIIA subfamily.</text>
</comment>
<keyword evidence="6 18" id="KW-0812">Transmembrane</keyword>
<evidence type="ECO:0000256" key="16">
    <source>
        <dbReference type="ARBA" id="ARBA00048122"/>
    </source>
</evidence>
<dbReference type="PRINTS" id="PR00120">
    <property type="entry name" value="HATPASE"/>
</dbReference>
<evidence type="ECO:0000256" key="6">
    <source>
        <dbReference type="ARBA" id="ARBA00022692"/>
    </source>
</evidence>
<evidence type="ECO:0000259" key="19">
    <source>
        <dbReference type="SMART" id="SM00831"/>
    </source>
</evidence>